<keyword evidence="1" id="KW-0812">Transmembrane</keyword>
<dbReference type="EMBL" id="VJZA01000007">
    <property type="protein sequence ID" value="TVT24366.1"/>
    <property type="molecule type" value="Genomic_DNA"/>
</dbReference>
<evidence type="ECO:0000313" key="2">
    <source>
        <dbReference type="EMBL" id="TVT24366.1"/>
    </source>
</evidence>
<comment type="caution">
    <text evidence="2">The sequence shown here is derived from an EMBL/GenBank/DDBJ whole genome shotgun (WGS) entry which is preliminary data.</text>
</comment>
<reference evidence="2 3" key="1">
    <citation type="submission" date="2019-07" db="EMBL/GenBank/DDBJ databases">
        <title>New species of Amycolatopsis and Streptomyces.</title>
        <authorList>
            <person name="Duangmal K."/>
            <person name="Teo W.F.A."/>
            <person name="Lipun K."/>
        </authorList>
    </citation>
    <scope>NUCLEOTIDE SEQUENCE [LARGE SCALE GENOMIC DNA]</scope>
    <source>
        <strain evidence="2 3">JCM 30562</strain>
    </source>
</reference>
<gene>
    <name evidence="2" type="ORF">FNH06_07175</name>
</gene>
<feature type="transmembrane region" description="Helical" evidence="1">
    <location>
        <begin position="21"/>
        <end position="38"/>
    </location>
</feature>
<evidence type="ECO:0000313" key="3">
    <source>
        <dbReference type="Proteomes" id="UP000318578"/>
    </source>
</evidence>
<protein>
    <submittedName>
        <fullName evidence="2">Uncharacterized protein</fullName>
    </submittedName>
</protein>
<dbReference type="Proteomes" id="UP000318578">
    <property type="component" value="Unassembled WGS sequence"/>
</dbReference>
<feature type="transmembrane region" description="Helical" evidence="1">
    <location>
        <begin position="44"/>
        <end position="64"/>
    </location>
</feature>
<organism evidence="2 3">
    <name type="scientific">Amycolatopsis acidiphila</name>
    <dbReference type="NCBI Taxonomy" id="715473"/>
    <lineage>
        <taxon>Bacteria</taxon>
        <taxon>Bacillati</taxon>
        <taxon>Actinomycetota</taxon>
        <taxon>Actinomycetes</taxon>
        <taxon>Pseudonocardiales</taxon>
        <taxon>Pseudonocardiaceae</taxon>
        <taxon>Amycolatopsis</taxon>
    </lineage>
</organism>
<keyword evidence="3" id="KW-1185">Reference proteome</keyword>
<accession>A0A558AJB5</accession>
<dbReference type="AlphaFoldDB" id="A0A558AJB5"/>
<keyword evidence="1" id="KW-1133">Transmembrane helix</keyword>
<name>A0A558AJB5_9PSEU</name>
<sequence>MMRRFRRFVAFWYDFIVGDDWRAALAVIAALAVTYFVHRAGAPAWWIVPAAVALVLPVTVWRVARARRQS</sequence>
<evidence type="ECO:0000256" key="1">
    <source>
        <dbReference type="SAM" id="Phobius"/>
    </source>
</evidence>
<keyword evidence="1" id="KW-0472">Membrane</keyword>
<proteinExistence type="predicted"/>